<name>A0A323TLV6_9BACI</name>
<dbReference type="RefSeq" id="WP_110609605.1">
    <property type="nucleotide sequence ID" value="NZ_PDOD01000002.1"/>
</dbReference>
<reference evidence="2 3" key="1">
    <citation type="submission" date="2017-10" db="EMBL/GenBank/DDBJ databases">
        <title>Bacillus sp. nov., a halophilic bacterium isolated from a Keqin Lake.</title>
        <authorList>
            <person name="Wang H."/>
        </authorList>
    </citation>
    <scope>NUCLEOTIDE SEQUENCE [LARGE SCALE GENOMIC DNA]</scope>
    <source>
        <strain evidence="2 3">KQ-12</strain>
    </source>
</reference>
<dbReference type="PROSITE" id="PS51257">
    <property type="entry name" value="PROKAR_LIPOPROTEIN"/>
    <property type="match status" value="1"/>
</dbReference>
<gene>
    <name evidence="2" type="ORF">CR194_10440</name>
</gene>
<feature type="domain" description="YtkA-like" evidence="1">
    <location>
        <begin position="33"/>
        <end position="105"/>
    </location>
</feature>
<protein>
    <recommendedName>
        <fullName evidence="1">YtkA-like domain-containing protein</fullName>
    </recommendedName>
</protein>
<dbReference type="InterPro" id="IPR032693">
    <property type="entry name" value="YtkA-like_dom"/>
</dbReference>
<comment type="caution">
    <text evidence="2">The sequence shown here is derived from an EMBL/GenBank/DDBJ whole genome shotgun (WGS) entry which is preliminary data.</text>
</comment>
<proteinExistence type="predicted"/>
<organism evidence="2 3">
    <name type="scientific">Salipaludibacillus keqinensis</name>
    <dbReference type="NCBI Taxonomy" id="2045207"/>
    <lineage>
        <taxon>Bacteria</taxon>
        <taxon>Bacillati</taxon>
        <taxon>Bacillota</taxon>
        <taxon>Bacilli</taxon>
        <taxon>Bacillales</taxon>
        <taxon>Bacillaceae</taxon>
    </lineage>
</organism>
<dbReference type="OrthoDB" id="2871818at2"/>
<sequence length="146" mass="16741">MSKIVNLLTITSIIILLIVACQSEPVLEKISIEFHNEGEVFETGEFQTFRVELKDKAGERLEVDDVKIHINMERMNHPMIGTMNLSEDGVYEVELPLAMAGEWYTEITLTEEGEERVERFYLQAEGEMAEEFMRGYHADTGEVPEP</sequence>
<accession>A0A323TLV6</accession>
<keyword evidence="3" id="KW-1185">Reference proteome</keyword>
<dbReference type="EMBL" id="PDOD01000002">
    <property type="protein sequence ID" value="PYZ93573.1"/>
    <property type="molecule type" value="Genomic_DNA"/>
</dbReference>
<dbReference type="Proteomes" id="UP000248214">
    <property type="component" value="Unassembled WGS sequence"/>
</dbReference>
<dbReference type="AlphaFoldDB" id="A0A323TLV6"/>
<evidence type="ECO:0000313" key="2">
    <source>
        <dbReference type="EMBL" id="PYZ93573.1"/>
    </source>
</evidence>
<evidence type="ECO:0000259" key="1">
    <source>
        <dbReference type="Pfam" id="PF13115"/>
    </source>
</evidence>
<dbReference type="Pfam" id="PF13115">
    <property type="entry name" value="YtkA"/>
    <property type="match status" value="1"/>
</dbReference>
<evidence type="ECO:0000313" key="3">
    <source>
        <dbReference type="Proteomes" id="UP000248214"/>
    </source>
</evidence>